<dbReference type="KEGG" id="aia:AWH56_019585"/>
<accession>A0A1S2KZP5</accession>
<dbReference type="EMBL" id="LQXD01000197">
    <property type="protein sequence ID" value="OIJ04835.1"/>
    <property type="molecule type" value="Genomic_DNA"/>
</dbReference>
<dbReference type="InterPro" id="IPR001333">
    <property type="entry name" value="Peptidase_M32_Taq"/>
</dbReference>
<evidence type="ECO:0000313" key="1">
    <source>
        <dbReference type="EMBL" id="OIJ04835.1"/>
    </source>
</evidence>
<proteinExistence type="predicted"/>
<gene>
    <name evidence="2" type="ORF">AWH56_019585</name>
    <name evidence="1" type="ORF">AWH56_22990</name>
</gene>
<reference evidence="2" key="4">
    <citation type="submission" date="2020-10" db="EMBL/GenBank/DDBJ databases">
        <authorList>
            <person name="Bassil N.M."/>
            <person name="Lloyd J.R."/>
        </authorList>
    </citation>
    <scope>NUCLEOTIDE SEQUENCE</scope>
    <source>
        <strain evidence="2">NB2006</strain>
    </source>
</reference>
<dbReference type="AlphaFoldDB" id="A0A1S2KZP5"/>
<reference evidence="2 3" key="2">
    <citation type="journal article" date="2017" name="Genome Announc.">
        <title>Draft Genome Sequences of Four Alkaliphilic Bacteria Belonging to the Anaerobacillus Genus.</title>
        <authorList>
            <person name="Bassil N.M."/>
            <person name="Lloyd J.R."/>
        </authorList>
    </citation>
    <scope>NUCLEOTIDE SEQUENCE [LARGE SCALE GENOMIC DNA]</scope>
    <source>
        <strain evidence="2 3">NB2006</strain>
    </source>
</reference>
<organism evidence="1 3">
    <name type="scientific">Anaerobacillus isosaccharinicus</name>
    <dbReference type="NCBI Taxonomy" id="1532552"/>
    <lineage>
        <taxon>Bacteria</taxon>
        <taxon>Bacillati</taxon>
        <taxon>Bacillota</taxon>
        <taxon>Bacilli</taxon>
        <taxon>Bacillales</taxon>
        <taxon>Bacillaceae</taxon>
        <taxon>Anaerobacillus</taxon>
    </lineage>
</organism>
<dbReference type="PANTHER" id="PTHR34217:SF1">
    <property type="entry name" value="CARBOXYPEPTIDASE 1"/>
    <property type="match status" value="1"/>
</dbReference>
<evidence type="ECO:0000313" key="3">
    <source>
        <dbReference type="Proteomes" id="UP000180175"/>
    </source>
</evidence>
<protein>
    <submittedName>
        <fullName evidence="2">M3 family oligoendopeptidase</fullName>
    </submittedName>
    <submittedName>
        <fullName evidence="1">Peptidase M3A and M3B thimet/oligopeptidase F</fullName>
    </submittedName>
</protein>
<dbReference type="Gene3D" id="1.10.1370.30">
    <property type="match status" value="1"/>
</dbReference>
<dbReference type="EMBL" id="CP063356">
    <property type="protein sequence ID" value="QOY34898.1"/>
    <property type="molecule type" value="Genomic_DNA"/>
</dbReference>
<dbReference type="GO" id="GO:0004181">
    <property type="term" value="F:metallocarboxypeptidase activity"/>
    <property type="evidence" value="ECO:0007669"/>
    <property type="project" value="InterPro"/>
</dbReference>
<reference evidence="2 3" key="3">
    <citation type="journal article" date="2019" name="Int. J. Syst. Evol. Microbiol.">
        <title>Anaerobacillus isosaccharinicus sp. nov., an alkaliphilic bacterium which degrades isosaccharinic acid.</title>
        <authorList>
            <person name="Bassil N.M."/>
            <person name="Lloyd J.R."/>
        </authorList>
    </citation>
    <scope>NUCLEOTIDE SEQUENCE [LARGE SCALE GENOMIC DNA]</scope>
    <source>
        <strain evidence="2 3">NB2006</strain>
    </source>
</reference>
<dbReference type="Proteomes" id="UP000180175">
    <property type="component" value="Chromosome"/>
</dbReference>
<dbReference type="RefSeq" id="WP_071319252.1">
    <property type="nucleotide sequence ID" value="NZ_CP063356.2"/>
</dbReference>
<dbReference type="OrthoDB" id="9762795at2"/>
<name>A0A1S2KZP5_9BACI</name>
<evidence type="ECO:0000313" key="2">
    <source>
        <dbReference type="EMBL" id="QOY34898.1"/>
    </source>
</evidence>
<dbReference type="PANTHER" id="PTHR34217">
    <property type="entry name" value="METAL-DEPENDENT CARBOXYPEPTIDASE"/>
    <property type="match status" value="1"/>
</dbReference>
<dbReference type="SUPFAM" id="SSF55486">
    <property type="entry name" value="Metalloproteases ('zincins'), catalytic domain"/>
    <property type="match status" value="1"/>
</dbReference>
<sequence length="526" mass="62299">MSIQVEKFLDQQNKQMKLLYKPVLYNHWMSATTGKKEWIEKHEKALIDYFVNFSDPEAFKTILSLKKDENLTQLQKRQLDDLYNKMVKNQLNKNEVSKTVELEKKISQKFTTYRPEFQGEAVTNNDLLDVLKNSDNHSERKEAWLSSKQIGKKIEKDILFLVRKRNADAKALGFDNYYQMCFETQELDIDVVFETFQKLVELSNEPFRKIKDEIDQELSDKFNMDADDLRPWHYVDPFFQEAPPVNGFDMDKFYKGKDLEQIVTDTFKSMGLDIVDILKKSDLYPRKDKNPFGFCTHIDREGDIRVLINLDESVFWSTALFHEIGHAAYFKYIDRSLPFILRFHSHTLTTEAIALFFGRMNKTWDWQKQFLGLKEEELNEVMPFAAKMLQRQMLVSARWMITFSFFERELYENPEQDLNKLWWQLVEKIQLVKPPEATHYPDWASKMHFSLAPASYQDYLLGELTASQLQNYIETTISTNLFKPEVGSYLVEQFFTHGASLHWNEKIKKATGEHLNPGYFIKQFFN</sequence>
<reference evidence="1 3" key="1">
    <citation type="submission" date="2016-10" db="EMBL/GenBank/DDBJ databases">
        <title>Draft genome sequences of four alkaliphilic bacteria belonging to the Anaerobacillus genus.</title>
        <authorList>
            <person name="Bassil N.M."/>
            <person name="Lloyd J.R."/>
        </authorList>
    </citation>
    <scope>NUCLEOTIDE SEQUENCE [LARGE SCALE GENOMIC DNA]</scope>
    <source>
        <strain evidence="1 3">NB2006</strain>
    </source>
</reference>
<keyword evidence="3" id="KW-1185">Reference proteome</keyword>
<dbReference type="GO" id="GO:0006508">
    <property type="term" value="P:proteolysis"/>
    <property type="evidence" value="ECO:0007669"/>
    <property type="project" value="InterPro"/>
</dbReference>